<dbReference type="InterPro" id="IPR013561">
    <property type="entry name" value="FilR1_middle_dom"/>
</dbReference>
<evidence type="ECO:0000259" key="2">
    <source>
        <dbReference type="Pfam" id="PF25213"/>
    </source>
</evidence>
<dbReference type="SUPFAM" id="SSF46785">
    <property type="entry name" value="Winged helix' DNA-binding domain"/>
    <property type="match status" value="1"/>
</dbReference>
<feature type="domain" description="HVO-A0261-like N-terminal" evidence="2">
    <location>
        <begin position="13"/>
        <end position="96"/>
    </location>
</feature>
<dbReference type="PATRIC" id="fig|1227455.4.peg.2014"/>
<dbReference type="InParanoid" id="M0MHY1"/>
<evidence type="ECO:0000259" key="1">
    <source>
        <dbReference type="Pfam" id="PF08350"/>
    </source>
</evidence>
<protein>
    <submittedName>
        <fullName evidence="3">Transcriptional regulator-like protein</fullName>
    </submittedName>
</protein>
<dbReference type="InterPro" id="IPR057527">
    <property type="entry name" value="HVO_A0261-like_N"/>
</dbReference>
<keyword evidence="4" id="KW-1185">Reference proteome</keyword>
<comment type="caution">
    <text evidence="3">The sequence shown here is derived from an EMBL/GenBank/DDBJ whole genome shotgun (WGS) entry which is preliminary data.</text>
</comment>
<evidence type="ECO:0000313" key="3">
    <source>
        <dbReference type="EMBL" id="EMA44948.1"/>
    </source>
</evidence>
<dbReference type="Proteomes" id="UP000011669">
    <property type="component" value="Unassembled WGS sequence"/>
</dbReference>
<gene>
    <name evidence="3" type="ORF">C449_09834</name>
</gene>
<reference evidence="3 4" key="1">
    <citation type="journal article" date="2014" name="PLoS Genet.">
        <title>Phylogenetically driven sequencing of extremely halophilic archaea reveals strategies for static and dynamic osmo-response.</title>
        <authorList>
            <person name="Becker E.A."/>
            <person name="Seitzer P.M."/>
            <person name="Tritt A."/>
            <person name="Larsen D."/>
            <person name="Krusor M."/>
            <person name="Yao A.I."/>
            <person name="Wu D."/>
            <person name="Madern D."/>
            <person name="Eisen J.A."/>
            <person name="Darling A.E."/>
            <person name="Facciotti M.T."/>
        </authorList>
    </citation>
    <scope>NUCLEOTIDE SEQUENCE [LARGE SCALE GENOMIC DNA]</scope>
    <source>
        <strain evidence="3 4">DSM 5350</strain>
    </source>
</reference>
<dbReference type="InterPro" id="IPR036390">
    <property type="entry name" value="WH_DNA-bd_sf"/>
</dbReference>
<dbReference type="InterPro" id="IPR036388">
    <property type="entry name" value="WH-like_DNA-bd_sf"/>
</dbReference>
<accession>M0MHY1</accession>
<dbReference type="Pfam" id="PF25213">
    <property type="entry name" value="HVO_A0261_N"/>
    <property type="match status" value="1"/>
</dbReference>
<dbReference type="Gene3D" id="1.10.10.10">
    <property type="entry name" value="Winged helix-like DNA-binding domain superfamily/Winged helix DNA-binding domain"/>
    <property type="match status" value="1"/>
</dbReference>
<feature type="domain" description="Methanogenesis regulatory protein FilR1 middle" evidence="1">
    <location>
        <begin position="130"/>
        <end position="257"/>
    </location>
</feature>
<evidence type="ECO:0000313" key="4">
    <source>
        <dbReference type="Proteomes" id="UP000011669"/>
    </source>
</evidence>
<organism evidence="3 4">
    <name type="scientific">Halococcus saccharolyticus DSM 5350</name>
    <dbReference type="NCBI Taxonomy" id="1227455"/>
    <lineage>
        <taxon>Archaea</taxon>
        <taxon>Methanobacteriati</taxon>
        <taxon>Methanobacteriota</taxon>
        <taxon>Stenosarchaea group</taxon>
        <taxon>Halobacteria</taxon>
        <taxon>Halobacteriales</taxon>
        <taxon>Halococcaceae</taxon>
        <taxon>Halococcus</taxon>
    </lineage>
</organism>
<dbReference type="Pfam" id="PF08350">
    <property type="entry name" value="FilR1_middle"/>
    <property type="match status" value="1"/>
</dbReference>
<dbReference type="STRING" id="1227455.C449_09834"/>
<dbReference type="EMBL" id="AOMD01000021">
    <property type="protein sequence ID" value="EMA44948.1"/>
    <property type="molecule type" value="Genomic_DNA"/>
</dbReference>
<dbReference type="AlphaFoldDB" id="M0MHY1"/>
<name>M0MHY1_9EURY</name>
<sequence>MIVAVNRMNQPLDEIEFLARSEHRVEVLSALAEGPHNRADLRVMTGASSSTIRRTLNEFEDRCWIERIEHRYEATPLGMFVAEGLMALLGRMETERTLRDVWRWLPIAEIEFDIELFADAVVTVPEFGSPDRIVSRFAELVEKTETLRGFTPTTVNSDMDVLFRNAIDGMETELVWPPGLIETVLTSHPEQASAAIASGHLTVLLNDDIPCSCAIFDDRVGVAGYDHETGHMRVAIDTDAPEARRWAENLYQHYRRDARPLDPDALVV</sequence>
<proteinExistence type="predicted"/>